<dbReference type="PANTHER" id="PTHR30558">
    <property type="entry name" value="EXBD MEMBRANE COMPONENT OF PMF-DRIVEN MACROMOLECULE IMPORT SYSTEM"/>
    <property type="match status" value="1"/>
</dbReference>
<dbReference type="RefSeq" id="WP_200259413.1">
    <property type="nucleotide sequence ID" value="NZ_NRSH01000088.1"/>
</dbReference>
<keyword evidence="5 8" id="KW-1133">Transmembrane helix</keyword>
<dbReference type="InterPro" id="IPR003400">
    <property type="entry name" value="ExbD"/>
</dbReference>
<feature type="transmembrane region" description="Helical" evidence="8">
    <location>
        <begin position="16"/>
        <end position="37"/>
    </location>
</feature>
<keyword evidence="3" id="KW-1003">Cell membrane</keyword>
<dbReference type="Proteomes" id="UP000738126">
    <property type="component" value="Unassembled WGS sequence"/>
</dbReference>
<proteinExistence type="inferred from homology"/>
<protein>
    <submittedName>
        <fullName evidence="9">Biopolymer transporter ExbD</fullName>
    </submittedName>
</protein>
<evidence type="ECO:0000256" key="7">
    <source>
        <dbReference type="RuleBase" id="RU003879"/>
    </source>
</evidence>
<dbReference type="EMBL" id="NRSH01000088">
    <property type="protein sequence ID" value="MBK1727009.1"/>
    <property type="molecule type" value="Genomic_DNA"/>
</dbReference>
<keyword evidence="7" id="KW-0653">Protein transport</keyword>
<evidence type="ECO:0000256" key="2">
    <source>
        <dbReference type="ARBA" id="ARBA00005811"/>
    </source>
</evidence>
<keyword evidence="7" id="KW-0813">Transport</keyword>
<name>A0ABS1E708_9GAMM</name>
<dbReference type="Gene3D" id="3.30.420.270">
    <property type="match status" value="1"/>
</dbReference>
<gene>
    <name evidence="9" type="ORF">CKO13_08230</name>
</gene>
<keyword evidence="6 8" id="KW-0472">Membrane</keyword>
<evidence type="ECO:0000313" key="10">
    <source>
        <dbReference type="Proteomes" id="UP000738126"/>
    </source>
</evidence>
<evidence type="ECO:0000256" key="6">
    <source>
        <dbReference type="ARBA" id="ARBA00023136"/>
    </source>
</evidence>
<comment type="caution">
    <text evidence="9">The sequence shown here is derived from an EMBL/GenBank/DDBJ whole genome shotgun (WGS) entry which is preliminary data.</text>
</comment>
<sequence>MNLRRGRHREEPELNLAPLIDVVFLLLIFFMVTTTFVREAGLDITLPESSAARSAAPEAVEVSVGADGTYYVGEQALINRRPETLAKALREALEAGGGEQQRVVVRAAAQAPHQAVVRALDGVGRAGVERVSIATLRAAEEAD</sequence>
<keyword evidence="4 7" id="KW-0812">Transmembrane</keyword>
<evidence type="ECO:0000256" key="1">
    <source>
        <dbReference type="ARBA" id="ARBA00004162"/>
    </source>
</evidence>
<evidence type="ECO:0000256" key="4">
    <source>
        <dbReference type="ARBA" id="ARBA00022692"/>
    </source>
</evidence>
<evidence type="ECO:0000256" key="5">
    <source>
        <dbReference type="ARBA" id="ARBA00022989"/>
    </source>
</evidence>
<evidence type="ECO:0000256" key="3">
    <source>
        <dbReference type="ARBA" id="ARBA00022475"/>
    </source>
</evidence>
<evidence type="ECO:0000256" key="8">
    <source>
        <dbReference type="SAM" id="Phobius"/>
    </source>
</evidence>
<dbReference type="PANTHER" id="PTHR30558:SF3">
    <property type="entry name" value="BIOPOLYMER TRANSPORT PROTEIN EXBD-RELATED"/>
    <property type="match status" value="1"/>
</dbReference>
<dbReference type="Pfam" id="PF02472">
    <property type="entry name" value="ExbD"/>
    <property type="match status" value="1"/>
</dbReference>
<comment type="similarity">
    <text evidence="2 7">Belongs to the ExbD/TolR family.</text>
</comment>
<reference evidence="9 10" key="1">
    <citation type="journal article" date="2020" name="Microorganisms">
        <title>Osmotic Adaptation and Compatible Solute Biosynthesis of Phototrophic Bacteria as Revealed from Genome Analyses.</title>
        <authorList>
            <person name="Imhoff J.F."/>
            <person name="Rahn T."/>
            <person name="Kunzel S."/>
            <person name="Keller A."/>
            <person name="Neulinger S.C."/>
        </authorList>
    </citation>
    <scope>NUCLEOTIDE SEQUENCE [LARGE SCALE GENOMIC DNA]</scope>
    <source>
        <strain evidence="9 10">DSM 15116</strain>
    </source>
</reference>
<evidence type="ECO:0000313" key="9">
    <source>
        <dbReference type="EMBL" id="MBK1727009.1"/>
    </source>
</evidence>
<comment type="subcellular location">
    <subcellularLocation>
        <location evidence="1">Cell membrane</location>
        <topology evidence="1">Single-pass membrane protein</topology>
    </subcellularLocation>
    <subcellularLocation>
        <location evidence="7">Cell membrane</location>
        <topology evidence="7">Single-pass type II membrane protein</topology>
    </subcellularLocation>
</comment>
<keyword evidence="10" id="KW-1185">Reference proteome</keyword>
<organism evidence="9 10">
    <name type="scientific">Halorhodospira neutriphila</name>
    <dbReference type="NCBI Taxonomy" id="168379"/>
    <lineage>
        <taxon>Bacteria</taxon>
        <taxon>Pseudomonadati</taxon>
        <taxon>Pseudomonadota</taxon>
        <taxon>Gammaproteobacteria</taxon>
        <taxon>Chromatiales</taxon>
        <taxon>Ectothiorhodospiraceae</taxon>
        <taxon>Halorhodospira</taxon>
    </lineage>
</organism>
<accession>A0ABS1E708</accession>